<dbReference type="EMBL" id="JAESWA010000010">
    <property type="protein sequence ID" value="MBL4930558.1"/>
    <property type="molecule type" value="Genomic_DNA"/>
</dbReference>
<accession>A0A937FEM0</accession>
<reference evidence="1" key="1">
    <citation type="submission" date="2021-01" db="EMBL/GenBank/DDBJ databases">
        <title>Genome public.</title>
        <authorList>
            <person name="Liu C."/>
            <person name="Sun Q."/>
        </authorList>
    </citation>
    <scope>NUCLEOTIDE SEQUENCE</scope>
    <source>
        <strain evidence="1">YIM B02565</strain>
    </source>
</reference>
<evidence type="ECO:0000313" key="2">
    <source>
        <dbReference type="Proteomes" id="UP000623681"/>
    </source>
</evidence>
<dbReference type="PANTHER" id="PTHR43861">
    <property type="entry name" value="TRANS-ACONITATE 2-METHYLTRANSFERASE-RELATED"/>
    <property type="match status" value="1"/>
</dbReference>
<keyword evidence="2" id="KW-1185">Reference proteome</keyword>
<dbReference type="CDD" id="cd02440">
    <property type="entry name" value="AdoMet_MTases"/>
    <property type="match status" value="1"/>
</dbReference>
<proteinExistence type="predicted"/>
<comment type="caution">
    <text evidence="1">The sequence shown here is derived from an EMBL/GenBank/DDBJ whole genome shotgun (WGS) entry which is preliminary data.</text>
</comment>
<sequence length="302" mass="35328">MQKLVSSLVDNIIKENVFQEKFIKKSLAELTENEYAEFEEYISFFISQGDDIESIAEAYLTFVTDTFAELTYFIQSGHYRYSTFDEVAGSVYYNSEYMRKYMIGLGISTYLWPNHRNIYRWFQKSIPQNKQGKYLEIGPGHGKYYIYSIMNTNFDFYEAVDISASSVEMTRKLAEFFVKDTKNNYSVIEKDFFVIEEEKQYDAVIMGEVLEHVEQPLSFMKKIHKITSDDAFIYITTAINAPAVDHIYHFKTVDEVYEMMKEAGFKVISSFYESSNGKPIEKAIKNKECINIALILEKEMVK</sequence>
<dbReference type="RefSeq" id="WP_202765939.1">
    <property type="nucleotide sequence ID" value="NZ_JAESWA010000010.1"/>
</dbReference>
<keyword evidence="1" id="KW-0489">Methyltransferase</keyword>
<gene>
    <name evidence="1" type="ORF">JK634_01930</name>
</gene>
<dbReference type="GO" id="GO:0032259">
    <property type="term" value="P:methylation"/>
    <property type="evidence" value="ECO:0007669"/>
    <property type="project" value="UniProtKB-KW"/>
</dbReference>
<evidence type="ECO:0000313" key="1">
    <source>
        <dbReference type="EMBL" id="MBL4930558.1"/>
    </source>
</evidence>
<dbReference type="Gene3D" id="3.40.50.150">
    <property type="entry name" value="Vaccinia Virus protein VP39"/>
    <property type="match status" value="1"/>
</dbReference>
<dbReference type="InterPro" id="IPR029063">
    <property type="entry name" value="SAM-dependent_MTases_sf"/>
</dbReference>
<name>A0A937FEM0_9CLOT</name>
<dbReference type="Proteomes" id="UP000623681">
    <property type="component" value="Unassembled WGS sequence"/>
</dbReference>
<dbReference type="GO" id="GO:0008168">
    <property type="term" value="F:methyltransferase activity"/>
    <property type="evidence" value="ECO:0007669"/>
    <property type="project" value="UniProtKB-KW"/>
</dbReference>
<dbReference type="AlphaFoldDB" id="A0A937FEM0"/>
<dbReference type="Pfam" id="PF13489">
    <property type="entry name" value="Methyltransf_23"/>
    <property type="match status" value="1"/>
</dbReference>
<organism evidence="1 2">
    <name type="scientific">Clostridium paridis</name>
    <dbReference type="NCBI Taxonomy" id="2803863"/>
    <lineage>
        <taxon>Bacteria</taxon>
        <taxon>Bacillati</taxon>
        <taxon>Bacillota</taxon>
        <taxon>Clostridia</taxon>
        <taxon>Eubacteriales</taxon>
        <taxon>Clostridiaceae</taxon>
        <taxon>Clostridium</taxon>
    </lineage>
</organism>
<dbReference type="SUPFAM" id="SSF53335">
    <property type="entry name" value="S-adenosyl-L-methionine-dependent methyltransferases"/>
    <property type="match status" value="1"/>
</dbReference>
<protein>
    <submittedName>
        <fullName evidence="1">Class I SAM-dependent methyltransferase</fullName>
    </submittedName>
</protein>
<keyword evidence="1" id="KW-0808">Transferase</keyword>